<dbReference type="Proteomes" id="UP000006671">
    <property type="component" value="Unassembled WGS sequence"/>
</dbReference>
<evidence type="ECO:0000313" key="6">
    <source>
        <dbReference type="EMBL" id="EFC39723.1"/>
    </source>
</evidence>
<dbReference type="Gene3D" id="3.40.309.10">
    <property type="entry name" value="Aldehyde Dehydrogenase, Chain A, domain 2"/>
    <property type="match status" value="1"/>
</dbReference>
<dbReference type="KEGG" id="ngr:NAEGRDRAFT_81202"/>
<dbReference type="FunFam" id="3.40.605.10:FF:000026">
    <property type="entry name" value="Aldehyde dehydrogenase, putative"/>
    <property type="match status" value="1"/>
</dbReference>
<dbReference type="InterPro" id="IPR016162">
    <property type="entry name" value="Ald_DH_N"/>
</dbReference>
<sequence>MKQMKRSIVQLAKAQTKSTTAAAFSNTFVNQQRTKKVDVKVKKLFIGGEFVEGKEGKKFSVYNPATEEEICQISEATAADVDDAVRVARNTFENVWRNYAPSQRVRLMNKWADLIERDADYIADLECIDNGKPRDMVRNVDIYLVLQCIRYYAGWADKINGKTIPVDSDFFAYTQREPVGVCGQIVPWNFPLLMATWKWAPCLATGNVSILKTAEQTPLSALYVAKLAHEAGFPPGVIQVLSGFGETVGNALTHHMDVDKISFTGSTEVGKKILGASSKTNLKRVTLELGGKSALIVMGDVKDRATLEKAVNIANQGTFFNQGQVCTCSSRVFVASNIYEDFLKISKELAEKRVVGNPFDSKTEQGAQVSEEQFNKIMSYIEYGKNNTRLVTGGERAHAKGYFVKPTVFADVEDTHKIAQEEIFGPVMSVLKFDHDNVEDAIRRANKSEYGLAAGVITHDLNQAHRVTSGLRAGTIWVNTWNAFFSNIEFGGYKMSGQGRDLGEHALDEYTENKSVITHIPGLKRPYKF</sequence>
<name>D2VTV9_NAEGR</name>
<dbReference type="EMBL" id="GG738897">
    <property type="protein sequence ID" value="EFC39723.1"/>
    <property type="molecule type" value="Genomic_DNA"/>
</dbReference>
<dbReference type="CDD" id="cd07091">
    <property type="entry name" value="ALDH_F1-2_Ald2-like"/>
    <property type="match status" value="1"/>
</dbReference>
<dbReference type="STRING" id="5762.D2VTV9"/>
<keyword evidence="7" id="KW-1185">Reference proteome</keyword>
<dbReference type="FunCoup" id="D2VTV9">
    <property type="interactions" value="196"/>
</dbReference>
<proteinExistence type="inferred from homology"/>
<dbReference type="GeneID" id="8858559"/>
<dbReference type="FunFam" id="3.40.605.10:FF:000050">
    <property type="entry name" value="Aldehyde dehydrogenase, mitochondrial"/>
    <property type="match status" value="1"/>
</dbReference>
<comment type="similarity">
    <text evidence="1 4">Belongs to the aldehyde dehydrogenase family.</text>
</comment>
<keyword evidence="2 4" id="KW-0560">Oxidoreductase</keyword>
<evidence type="ECO:0000256" key="4">
    <source>
        <dbReference type="RuleBase" id="RU003345"/>
    </source>
</evidence>
<dbReference type="Gene3D" id="3.40.605.10">
    <property type="entry name" value="Aldehyde Dehydrogenase, Chain A, domain 1"/>
    <property type="match status" value="1"/>
</dbReference>
<dbReference type="InterPro" id="IPR016161">
    <property type="entry name" value="Ald_DH/histidinol_DH"/>
</dbReference>
<accession>D2VTV9</accession>
<dbReference type="InterPro" id="IPR015590">
    <property type="entry name" value="Aldehyde_DH_dom"/>
</dbReference>
<dbReference type="InterPro" id="IPR029510">
    <property type="entry name" value="Ald_DH_CS_GLU"/>
</dbReference>
<feature type="domain" description="Aldehyde dehydrogenase" evidence="5">
    <location>
        <begin position="50"/>
        <end position="516"/>
    </location>
</feature>
<gene>
    <name evidence="6" type="ORF">NAEGRDRAFT_81202</name>
</gene>
<dbReference type="RefSeq" id="XP_002672467.1">
    <property type="nucleotide sequence ID" value="XM_002672421.1"/>
</dbReference>
<protein>
    <submittedName>
        <fullName evidence="6">Aldehyde dehydrogenase 2 family</fullName>
    </submittedName>
</protein>
<dbReference type="OrthoDB" id="310895at2759"/>
<dbReference type="PROSITE" id="PS00070">
    <property type="entry name" value="ALDEHYDE_DEHYDR_CYS"/>
    <property type="match status" value="1"/>
</dbReference>
<dbReference type="InterPro" id="IPR016160">
    <property type="entry name" value="Ald_DH_CS_CYS"/>
</dbReference>
<organism evidence="7">
    <name type="scientific">Naegleria gruberi</name>
    <name type="common">Amoeba</name>
    <dbReference type="NCBI Taxonomy" id="5762"/>
    <lineage>
        <taxon>Eukaryota</taxon>
        <taxon>Discoba</taxon>
        <taxon>Heterolobosea</taxon>
        <taxon>Tetramitia</taxon>
        <taxon>Eutetramitia</taxon>
        <taxon>Vahlkampfiidae</taxon>
        <taxon>Naegleria</taxon>
    </lineage>
</organism>
<dbReference type="PANTHER" id="PTHR11699">
    <property type="entry name" value="ALDEHYDE DEHYDROGENASE-RELATED"/>
    <property type="match status" value="1"/>
</dbReference>
<dbReference type="eggNOG" id="KOG2450">
    <property type="taxonomic scope" value="Eukaryota"/>
</dbReference>
<evidence type="ECO:0000256" key="2">
    <source>
        <dbReference type="ARBA" id="ARBA00023002"/>
    </source>
</evidence>
<dbReference type="GO" id="GO:0016620">
    <property type="term" value="F:oxidoreductase activity, acting on the aldehyde or oxo group of donors, NAD or NADP as acceptor"/>
    <property type="evidence" value="ECO:0007669"/>
    <property type="project" value="InterPro"/>
</dbReference>
<evidence type="ECO:0000256" key="3">
    <source>
        <dbReference type="PROSITE-ProRule" id="PRU10007"/>
    </source>
</evidence>
<feature type="active site" evidence="3">
    <location>
        <position position="288"/>
    </location>
</feature>
<dbReference type="Pfam" id="PF00171">
    <property type="entry name" value="Aldedh"/>
    <property type="match status" value="1"/>
</dbReference>
<dbReference type="InParanoid" id="D2VTV9"/>
<dbReference type="OMA" id="GQLIMQY"/>
<dbReference type="InterPro" id="IPR016163">
    <property type="entry name" value="Ald_DH_C"/>
</dbReference>
<dbReference type="FunFam" id="3.40.309.10:FF:000001">
    <property type="entry name" value="Mitochondrial aldehyde dehydrogenase 2"/>
    <property type="match status" value="1"/>
</dbReference>
<dbReference type="VEuPathDB" id="AmoebaDB:NAEGRDRAFT_81202"/>
<dbReference type="SUPFAM" id="SSF53720">
    <property type="entry name" value="ALDH-like"/>
    <property type="match status" value="1"/>
</dbReference>
<reference evidence="6 7" key="1">
    <citation type="journal article" date="2010" name="Cell">
        <title>The genome of Naegleria gruberi illuminates early eukaryotic versatility.</title>
        <authorList>
            <person name="Fritz-Laylin L.K."/>
            <person name="Prochnik S.E."/>
            <person name="Ginger M.L."/>
            <person name="Dacks J.B."/>
            <person name="Carpenter M.L."/>
            <person name="Field M.C."/>
            <person name="Kuo A."/>
            <person name="Paredez A."/>
            <person name="Chapman J."/>
            <person name="Pham J."/>
            <person name="Shu S."/>
            <person name="Neupane R."/>
            <person name="Cipriano M."/>
            <person name="Mancuso J."/>
            <person name="Tu H."/>
            <person name="Salamov A."/>
            <person name="Lindquist E."/>
            <person name="Shapiro H."/>
            <person name="Lucas S."/>
            <person name="Grigoriev I.V."/>
            <person name="Cande W.Z."/>
            <person name="Fulton C."/>
            <person name="Rokhsar D.S."/>
            <person name="Dawson S.C."/>
        </authorList>
    </citation>
    <scope>NUCLEOTIDE SEQUENCE [LARGE SCALE GENOMIC DNA]</scope>
    <source>
        <strain evidence="6 7">NEG-M</strain>
    </source>
</reference>
<evidence type="ECO:0000256" key="1">
    <source>
        <dbReference type="ARBA" id="ARBA00009986"/>
    </source>
</evidence>
<evidence type="ECO:0000313" key="7">
    <source>
        <dbReference type="Proteomes" id="UP000006671"/>
    </source>
</evidence>
<dbReference type="AlphaFoldDB" id="D2VTV9"/>
<dbReference type="PROSITE" id="PS00687">
    <property type="entry name" value="ALDEHYDE_DEHYDR_GLU"/>
    <property type="match status" value="1"/>
</dbReference>
<evidence type="ECO:0000259" key="5">
    <source>
        <dbReference type="Pfam" id="PF00171"/>
    </source>
</evidence>